<dbReference type="Proteomes" id="UP000518752">
    <property type="component" value="Unassembled WGS sequence"/>
</dbReference>
<dbReference type="GO" id="GO:0003839">
    <property type="term" value="F:gamma-glutamylcyclotransferase activity"/>
    <property type="evidence" value="ECO:0007669"/>
    <property type="project" value="UniProtKB-EC"/>
</dbReference>
<feature type="binding site" evidence="4">
    <location>
        <begin position="23"/>
        <end position="28"/>
    </location>
    <ligand>
        <name>substrate</name>
    </ligand>
</feature>
<evidence type="ECO:0000256" key="3">
    <source>
        <dbReference type="PIRSR" id="PIRSR617939-1"/>
    </source>
</evidence>
<feature type="active site" description="Proton acceptor" evidence="3">
    <location>
        <position position="115"/>
    </location>
</feature>
<accession>A0A8H5HIV1</accession>
<protein>
    <recommendedName>
        <fullName evidence="1">gamma-glutamylcyclotransferase</fullName>
        <ecNumber evidence="1">4.3.2.9</ecNumber>
    </recommendedName>
</protein>
<evidence type="ECO:0000256" key="2">
    <source>
        <dbReference type="ARBA" id="ARBA00023239"/>
    </source>
</evidence>
<sequence length="263" mass="28974">MAGIQLLNPSSPDFAAPTEPRWYLAYGSNLSTNGFLVKRNIAPLDTRIVLVDGLALTFDNPGVPYIEPRFANCRLVSSPLKQWSPAEAWTGDNGSLMGVAYLLNAADYLTILKSEGGGSSYQPVLAPAISLASNGARTEQIIHAYALITPRTRKGIGYPSSRYLNLLRKGAREHRMPEAYITYLDSLPSYRISSLRQKIGRFLHIAGWMPGLLIFFRVMARMTSKTGTAPAPLRWTRNVLFGLMWGLHDLVGKRLFGDGEATS</sequence>
<gene>
    <name evidence="5" type="ORF">D9757_006949</name>
</gene>
<organism evidence="5 6">
    <name type="scientific">Collybiopsis confluens</name>
    <dbReference type="NCBI Taxonomy" id="2823264"/>
    <lineage>
        <taxon>Eukaryota</taxon>
        <taxon>Fungi</taxon>
        <taxon>Dikarya</taxon>
        <taxon>Basidiomycota</taxon>
        <taxon>Agaricomycotina</taxon>
        <taxon>Agaricomycetes</taxon>
        <taxon>Agaricomycetidae</taxon>
        <taxon>Agaricales</taxon>
        <taxon>Marasmiineae</taxon>
        <taxon>Omphalotaceae</taxon>
        <taxon>Collybiopsis</taxon>
    </lineage>
</organism>
<dbReference type="InterPro" id="IPR017939">
    <property type="entry name" value="G-Glutamylcylcotransferase"/>
</dbReference>
<evidence type="ECO:0000313" key="5">
    <source>
        <dbReference type="EMBL" id="KAF5384032.1"/>
    </source>
</evidence>
<keyword evidence="2" id="KW-0456">Lyase</keyword>
<feature type="binding site" evidence="4">
    <location>
        <position position="163"/>
    </location>
    <ligand>
        <name>substrate</name>
    </ligand>
</feature>
<keyword evidence="6" id="KW-1185">Reference proteome</keyword>
<evidence type="ECO:0000256" key="4">
    <source>
        <dbReference type="PIRSR" id="PIRSR617939-2"/>
    </source>
</evidence>
<evidence type="ECO:0000256" key="1">
    <source>
        <dbReference type="ARBA" id="ARBA00012346"/>
    </source>
</evidence>
<name>A0A8H5HIV1_9AGAR</name>
<dbReference type="PANTHER" id="PTHR12935">
    <property type="entry name" value="GAMMA-GLUTAMYLCYCLOTRANSFERASE"/>
    <property type="match status" value="1"/>
</dbReference>
<dbReference type="AlphaFoldDB" id="A0A8H5HIV1"/>
<reference evidence="5 6" key="1">
    <citation type="journal article" date="2020" name="ISME J.">
        <title>Uncovering the hidden diversity of litter-decomposition mechanisms in mushroom-forming fungi.</title>
        <authorList>
            <person name="Floudas D."/>
            <person name="Bentzer J."/>
            <person name="Ahren D."/>
            <person name="Johansson T."/>
            <person name="Persson P."/>
            <person name="Tunlid A."/>
        </authorList>
    </citation>
    <scope>NUCLEOTIDE SEQUENCE [LARGE SCALE GENOMIC DNA]</scope>
    <source>
        <strain evidence="5 6">CBS 406.79</strain>
    </source>
</reference>
<proteinExistence type="predicted"/>
<dbReference type="EC" id="4.3.2.9" evidence="1"/>
<dbReference type="PANTHER" id="PTHR12935:SF0">
    <property type="entry name" value="GAMMA-GLUTAMYLCYCLOTRANSFERASE"/>
    <property type="match status" value="1"/>
</dbReference>
<dbReference type="OrthoDB" id="2017317at2759"/>
<evidence type="ECO:0000313" key="6">
    <source>
        <dbReference type="Proteomes" id="UP000518752"/>
    </source>
</evidence>
<dbReference type="EMBL" id="JAACJN010000045">
    <property type="protein sequence ID" value="KAF5384032.1"/>
    <property type="molecule type" value="Genomic_DNA"/>
</dbReference>
<dbReference type="Gene3D" id="3.10.490.10">
    <property type="entry name" value="Gamma-glutamyl cyclotransferase-like"/>
    <property type="match status" value="1"/>
</dbReference>
<comment type="caution">
    <text evidence="5">The sequence shown here is derived from an EMBL/GenBank/DDBJ whole genome shotgun (WGS) entry which is preliminary data.</text>
</comment>